<dbReference type="EMBL" id="PVXO01000027">
    <property type="protein sequence ID" value="PRR79422.1"/>
    <property type="molecule type" value="Genomic_DNA"/>
</dbReference>
<dbReference type="InterPro" id="IPR011004">
    <property type="entry name" value="Trimer_LpxA-like_sf"/>
</dbReference>
<dbReference type="Gene3D" id="2.160.10.10">
    <property type="entry name" value="Hexapeptide repeat proteins"/>
    <property type="match status" value="1"/>
</dbReference>
<dbReference type="EC" id="2.3.1.18" evidence="1"/>
<keyword evidence="2" id="KW-1185">Reference proteome</keyword>
<evidence type="ECO:0000313" key="1">
    <source>
        <dbReference type="EMBL" id="PRR79422.1"/>
    </source>
</evidence>
<dbReference type="InterPro" id="IPR050484">
    <property type="entry name" value="Transf_Hexapept/Carb_Anhydrase"/>
</dbReference>
<dbReference type="InterPro" id="IPR001451">
    <property type="entry name" value="Hexapep"/>
</dbReference>
<dbReference type="SUPFAM" id="SSF51161">
    <property type="entry name" value="Trimeric LpxA-like enzymes"/>
    <property type="match status" value="1"/>
</dbReference>
<dbReference type="Proteomes" id="UP000239706">
    <property type="component" value="Unassembled WGS sequence"/>
</dbReference>
<sequence>MVEKFEDKYPEIHNSCFVAGSADILGDVHIGENSNVWFGTVIRGDTNRIIIGKNTNIQDNCTLHVDGIAPLSIGDSVTVGHGVILHGCSIGNSSLIGMGSIVLNNAKIGECTIIGAGSLITEGKEIPSGVLCMGSPAKIIRKLREEEIEKLRSNAEHYVELSKKY</sequence>
<dbReference type="GO" id="GO:0008870">
    <property type="term" value="F:galactoside O-acetyltransferase activity"/>
    <property type="evidence" value="ECO:0007669"/>
    <property type="project" value="UniProtKB-EC"/>
</dbReference>
<dbReference type="Pfam" id="PF00132">
    <property type="entry name" value="Hexapep"/>
    <property type="match status" value="2"/>
</dbReference>
<comment type="caution">
    <text evidence="1">The sequence shown here is derived from an EMBL/GenBank/DDBJ whole genome shotgun (WGS) entry which is preliminary data.</text>
</comment>
<dbReference type="InterPro" id="IPR047324">
    <property type="entry name" value="LbH_gamma_CA-like"/>
</dbReference>
<dbReference type="PANTHER" id="PTHR13061">
    <property type="entry name" value="DYNACTIN SUBUNIT P25"/>
    <property type="match status" value="1"/>
</dbReference>
<dbReference type="RefSeq" id="WP_106063048.1">
    <property type="nucleotide sequence ID" value="NZ_PVXO01000027.1"/>
</dbReference>
<dbReference type="OrthoDB" id="9803036at2"/>
<dbReference type="AlphaFoldDB" id="A0A2T0B6D1"/>
<name>A0A2T0B6D1_9CLOT</name>
<evidence type="ECO:0000313" key="2">
    <source>
        <dbReference type="Proteomes" id="UP000239706"/>
    </source>
</evidence>
<dbReference type="CDD" id="cd04645">
    <property type="entry name" value="LbH_gamma_CA_like"/>
    <property type="match status" value="1"/>
</dbReference>
<keyword evidence="1" id="KW-0808">Transferase</keyword>
<protein>
    <submittedName>
        <fullName evidence="1">Galactoside O-acetyltransferase</fullName>
        <ecNumber evidence="1">2.3.1.18</ecNumber>
    </submittedName>
</protein>
<reference evidence="1 2" key="1">
    <citation type="submission" date="2018-03" db="EMBL/GenBank/DDBJ databases">
        <title>Genome sequence of Clostridium liquoris DSM 100320.</title>
        <authorList>
            <person name="Poehlein A."/>
            <person name="Daniel R."/>
        </authorList>
    </citation>
    <scope>NUCLEOTIDE SEQUENCE [LARGE SCALE GENOMIC DNA]</scope>
    <source>
        <strain evidence="1 2">DSM 100320</strain>
    </source>
</reference>
<accession>A0A2T0B6D1</accession>
<keyword evidence="1" id="KW-0012">Acyltransferase</keyword>
<organism evidence="1 2">
    <name type="scientific">Clostridium liquoris</name>
    <dbReference type="NCBI Taxonomy" id="1289519"/>
    <lineage>
        <taxon>Bacteria</taxon>
        <taxon>Bacillati</taxon>
        <taxon>Bacillota</taxon>
        <taxon>Clostridia</taxon>
        <taxon>Eubacteriales</taxon>
        <taxon>Clostridiaceae</taxon>
        <taxon>Clostridium</taxon>
    </lineage>
</organism>
<proteinExistence type="predicted"/>
<gene>
    <name evidence="1" type="primary">lacA</name>
    <name evidence="1" type="ORF">CLLI_09020</name>
</gene>
<dbReference type="PANTHER" id="PTHR13061:SF29">
    <property type="entry name" value="GAMMA CARBONIC ANHYDRASE-LIKE 1, MITOCHONDRIAL-RELATED"/>
    <property type="match status" value="1"/>
</dbReference>